<evidence type="ECO:0000313" key="4">
    <source>
        <dbReference type="Proteomes" id="UP000807342"/>
    </source>
</evidence>
<dbReference type="OrthoDB" id="7464126at2759"/>
<dbReference type="Pfam" id="PF24883">
    <property type="entry name" value="NPHP3_N"/>
    <property type="match status" value="1"/>
</dbReference>
<comment type="caution">
    <text evidence="3">The sequence shown here is derived from an EMBL/GenBank/DDBJ whole genome shotgun (WGS) entry which is preliminary data.</text>
</comment>
<keyword evidence="1" id="KW-0677">Repeat</keyword>
<name>A0A9P5WYZ8_9AGAR</name>
<feature type="non-terminal residue" evidence="3">
    <location>
        <position position="1"/>
    </location>
</feature>
<gene>
    <name evidence="3" type="ORF">P691DRAFT_685041</name>
</gene>
<reference evidence="3" key="1">
    <citation type="submission" date="2020-11" db="EMBL/GenBank/DDBJ databases">
        <authorList>
            <consortium name="DOE Joint Genome Institute"/>
            <person name="Ahrendt S."/>
            <person name="Riley R."/>
            <person name="Andreopoulos W."/>
            <person name="Labutti K."/>
            <person name="Pangilinan J."/>
            <person name="Ruiz-Duenas F.J."/>
            <person name="Barrasa J.M."/>
            <person name="Sanchez-Garcia M."/>
            <person name="Camarero S."/>
            <person name="Miyauchi S."/>
            <person name="Serrano A."/>
            <person name="Linde D."/>
            <person name="Babiker R."/>
            <person name="Drula E."/>
            <person name="Ayuso-Fernandez I."/>
            <person name="Pacheco R."/>
            <person name="Padilla G."/>
            <person name="Ferreira P."/>
            <person name="Barriuso J."/>
            <person name="Kellner H."/>
            <person name="Castanera R."/>
            <person name="Alfaro M."/>
            <person name="Ramirez L."/>
            <person name="Pisabarro A.G."/>
            <person name="Kuo A."/>
            <person name="Tritt A."/>
            <person name="Lipzen A."/>
            <person name="He G."/>
            <person name="Yan M."/>
            <person name="Ng V."/>
            <person name="Cullen D."/>
            <person name="Martin F."/>
            <person name="Rosso M.-N."/>
            <person name="Henrissat B."/>
            <person name="Hibbett D."/>
            <person name="Martinez A.T."/>
            <person name="Grigoriev I.V."/>
        </authorList>
    </citation>
    <scope>NUCLEOTIDE SEQUENCE</scope>
    <source>
        <strain evidence="3">MF-IS2</strain>
    </source>
</reference>
<dbReference type="PANTHER" id="PTHR10039">
    <property type="entry name" value="AMELOGENIN"/>
    <property type="match status" value="1"/>
</dbReference>
<dbReference type="Gene3D" id="3.40.50.300">
    <property type="entry name" value="P-loop containing nucleotide triphosphate hydrolases"/>
    <property type="match status" value="1"/>
</dbReference>
<dbReference type="InterPro" id="IPR056884">
    <property type="entry name" value="NPHP3-like_N"/>
</dbReference>
<dbReference type="AlphaFoldDB" id="A0A9P5WYZ8"/>
<protein>
    <recommendedName>
        <fullName evidence="2">Nephrocystin 3-like N-terminal domain-containing protein</fullName>
    </recommendedName>
</protein>
<proteinExistence type="predicted"/>
<evidence type="ECO:0000256" key="1">
    <source>
        <dbReference type="ARBA" id="ARBA00022737"/>
    </source>
</evidence>
<sequence length="566" mass="64875">IVLEILYQEMTKGADVDSSVQWPQPKCYPGTCVRLMAKIQDWFLHNSHNYNFLWLSGPAGIGKSAMAQSVAKFAIGEGILGAVYFFSRPNKWHKYMEVFIILAYQLTIRFPGYQSLITTRLAAEPDLLEKMPHVQFRKLIVEPLLLLSHKQKHIIIFNGLDECEGEGNQLEIIELINSLHSNTSLPIIWMICSQLEPHLKQIFAQTDYPIQCWQEVLPIQLEESRSDTETFIRGQFKEIHKIYGKHVEEDADGCWLLETSIKQIVEKASGLFMFANMLLRHIKDSETGNPDERLEEVLAFLWHLHPIDSRNPMYDLDLFYTHILSVIPGDHWSIIHQILVASPISSSECKQLAVQPICNLLGITRTKFYAVMWQLHSVIDIPEPFDATKTPLHFFHATFLDYLTKPNHSGQFFVGKLVTDYDITIMAGFWDLFLSGLRCLGSTVGLSLIERHEKEVRGNQEVSQSLNAALSWPSVDVHANWESAEEALWVFRYYFFEFICILLKHSNLDDQLLGVLHSFDSNVLAFVLAPHPWLIYSPPRLLGQLVNPISHNTCLSIPPSHLSNRK</sequence>
<dbReference type="EMBL" id="MU152068">
    <property type="protein sequence ID" value="KAF9441092.1"/>
    <property type="molecule type" value="Genomic_DNA"/>
</dbReference>
<accession>A0A9P5WYZ8</accession>
<dbReference type="InterPro" id="IPR027417">
    <property type="entry name" value="P-loop_NTPase"/>
</dbReference>
<organism evidence="3 4">
    <name type="scientific">Macrolepiota fuliginosa MF-IS2</name>
    <dbReference type="NCBI Taxonomy" id="1400762"/>
    <lineage>
        <taxon>Eukaryota</taxon>
        <taxon>Fungi</taxon>
        <taxon>Dikarya</taxon>
        <taxon>Basidiomycota</taxon>
        <taxon>Agaricomycotina</taxon>
        <taxon>Agaricomycetes</taxon>
        <taxon>Agaricomycetidae</taxon>
        <taxon>Agaricales</taxon>
        <taxon>Agaricineae</taxon>
        <taxon>Agaricaceae</taxon>
        <taxon>Macrolepiota</taxon>
    </lineage>
</organism>
<evidence type="ECO:0000259" key="2">
    <source>
        <dbReference type="Pfam" id="PF24883"/>
    </source>
</evidence>
<keyword evidence="4" id="KW-1185">Reference proteome</keyword>
<dbReference type="PANTHER" id="PTHR10039:SF17">
    <property type="entry name" value="FUNGAL STAND N-TERMINAL GOODBYE DOMAIN-CONTAINING PROTEIN-RELATED"/>
    <property type="match status" value="1"/>
</dbReference>
<dbReference type="SUPFAM" id="SSF52540">
    <property type="entry name" value="P-loop containing nucleoside triphosphate hydrolases"/>
    <property type="match status" value="1"/>
</dbReference>
<feature type="domain" description="Nephrocystin 3-like N-terminal" evidence="2">
    <location>
        <begin position="37"/>
        <end position="193"/>
    </location>
</feature>
<dbReference type="Proteomes" id="UP000807342">
    <property type="component" value="Unassembled WGS sequence"/>
</dbReference>
<evidence type="ECO:0000313" key="3">
    <source>
        <dbReference type="EMBL" id="KAF9441092.1"/>
    </source>
</evidence>